<proteinExistence type="inferred from homology"/>
<name>A0A518GUI4_9BACT</name>
<dbReference type="Pfam" id="PF01137">
    <property type="entry name" value="RTC"/>
    <property type="match status" value="1"/>
</dbReference>
<evidence type="ECO:0000259" key="9">
    <source>
        <dbReference type="Pfam" id="PF05189"/>
    </source>
</evidence>
<organism evidence="10 11">
    <name type="scientific">Tautonia plasticadhaerens</name>
    <dbReference type="NCBI Taxonomy" id="2527974"/>
    <lineage>
        <taxon>Bacteria</taxon>
        <taxon>Pseudomonadati</taxon>
        <taxon>Planctomycetota</taxon>
        <taxon>Planctomycetia</taxon>
        <taxon>Isosphaerales</taxon>
        <taxon>Isosphaeraceae</taxon>
        <taxon>Tautonia</taxon>
    </lineage>
</organism>
<evidence type="ECO:0000256" key="7">
    <source>
        <dbReference type="SAM" id="MobiDB-lite"/>
    </source>
</evidence>
<dbReference type="KEGG" id="tpla:ElP_00640"/>
<dbReference type="AlphaFoldDB" id="A0A518GUI4"/>
<dbReference type="Gene3D" id="3.65.10.20">
    <property type="entry name" value="RNA 3'-terminal phosphate cyclase domain"/>
    <property type="match status" value="1"/>
</dbReference>
<dbReference type="InterPro" id="IPR013791">
    <property type="entry name" value="RNA3'-term_phos_cycl_insert"/>
</dbReference>
<dbReference type="Proteomes" id="UP000317835">
    <property type="component" value="Chromosome"/>
</dbReference>
<sequence length="372" mass="38303">MDDGETAPGRRGLGSGTGPATPVELDGSAGEGGGQILRTALSLSLLTGRPFRISRIRANRDRPGLRPQHLAAVGAAARLGDATVEGAGVGSSTLTFRPGPFAPGDLAIDIGTAGSTSLVLHTLYLPIALRADRAVRLSLTGGTFNPKAPSFPFLDRTWRHYLSAIGLDLALAMPSAGFYPQGGGLLEAWIEPTRGLPRGLVAVQRGRLVRISGVAGACKLDRGRVADRMRSRAATRLDEAGLDAGIPVEIDLADWPGPAPGAAIALTAEFDGEAAPASFVGLGERGKPAEVVAEEAVAELLAFLDAPGSGAVDPHSADQLLLPLALAEGRSVFTVGAVTEHLRTNARTIAAFLDRPIAVQEPEDGPGRVIVG</sequence>
<feature type="binding site" evidence="5">
    <location>
        <begin position="315"/>
        <end position="319"/>
    </location>
    <ligand>
        <name>ATP</name>
        <dbReference type="ChEBI" id="CHEBI:30616"/>
    </ligand>
</feature>
<accession>A0A518GUI4</accession>
<keyword evidence="3 5" id="KW-0547">Nucleotide-binding</keyword>
<dbReference type="InterPro" id="IPR023797">
    <property type="entry name" value="RNA3'_phos_cyclase_dom"/>
</dbReference>
<evidence type="ECO:0000259" key="8">
    <source>
        <dbReference type="Pfam" id="PF01137"/>
    </source>
</evidence>
<dbReference type="SUPFAM" id="SSF55205">
    <property type="entry name" value="EPT/RTPC-like"/>
    <property type="match status" value="1"/>
</dbReference>
<comment type="subcellular location">
    <subcellularLocation>
        <location evidence="5">Cytoplasm</location>
    </subcellularLocation>
</comment>
<evidence type="ECO:0000256" key="5">
    <source>
        <dbReference type="HAMAP-Rule" id="MF_00200"/>
    </source>
</evidence>
<feature type="region of interest" description="Disordered" evidence="7">
    <location>
        <begin position="1"/>
        <end position="31"/>
    </location>
</feature>
<keyword evidence="5" id="KW-0963">Cytoplasm</keyword>
<dbReference type="GO" id="GO:0003963">
    <property type="term" value="F:RNA-3'-phosphate cyclase activity"/>
    <property type="evidence" value="ECO:0007669"/>
    <property type="project" value="UniProtKB-UniRule"/>
</dbReference>
<evidence type="ECO:0000313" key="11">
    <source>
        <dbReference type="Proteomes" id="UP000317835"/>
    </source>
</evidence>
<dbReference type="EMBL" id="CP036426">
    <property type="protein sequence ID" value="QDV32241.1"/>
    <property type="molecule type" value="Genomic_DNA"/>
</dbReference>
<dbReference type="PIRSF" id="PIRSF005378">
    <property type="entry name" value="RNA3'_term_phos_cycl_euk"/>
    <property type="match status" value="1"/>
</dbReference>
<evidence type="ECO:0000256" key="4">
    <source>
        <dbReference type="ARBA" id="ARBA00024481"/>
    </source>
</evidence>
<dbReference type="RefSeq" id="WP_197446603.1">
    <property type="nucleotide sequence ID" value="NZ_CP036426.1"/>
</dbReference>
<dbReference type="PANTHER" id="PTHR11096:SF0">
    <property type="entry name" value="RNA 3'-TERMINAL PHOSPHATE CYCLASE"/>
    <property type="match status" value="1"/>
</dbReference>
<reference evidence="10 11" key="1">
    <citation type="submission" date="2019-02" db="EMBL/GenBank/DDBJ databases">
        <title>Deep-cultivation of Planctomycetes and their phenomic and genomic characterization uncovers novel biology.</title>
        <authorList>
            <person name="Wiegand S."/>
            <person name="Jogler M."/>
            <person name="Boedeker C."/>
            <person name="Pinto D."/>
            <person name="Vollmers J."/>
            <person name="Rivas-Marin E."/>
            <person name="Kohn T."/>
            <person name="Peeters S.H."/>
            <person name="Heuer A."/>
            <person name="Rast P."/>
            <person name="Oberbeckmann S."/>
            <person name="Bunk B."/>
            <person name="Jeske O."/>
            <person name="Meyerdierks A."/>
            <person name="Storesund J.E."/>
            <person name="Kallscheuer N."/>
            <person name="Luecker S."/>
            <person name="Lage O.M."/>
            <person name="Pohl T."/>
            <person name="Merkel B.J."/>
            <person name="Hornburger P."/>
            <person name="Mueller R.-W."/>
            <person name="Bruemmer F."/>
            <person name="Labrenz M."/>
            <person name="Spormann A.M."/>
            <person name="Op den Camp H."/>
            <person name="Overmann J."/>
            <person name="Amann R."/>
            <person name="Jetten M.S.M."/>
            <person name="Mascher T."/>
            <person name="Medema M.H."/>
            <person name="Devos D.P."/>
            <person name="Kaster A.-K."/>
            <person name="Ovreas L."/>
            <person name="Rohde M."/>
            <person name="Galperin M.Y."/>
            <person name="Jogler C."/>
        </authorList>
    </citation>
    <scope>NUCLEOTIDE SEQUENCE [LARGE SCALE GENOMIC DNA]</scope>
    <source>
        <strain evidence="10 11">ElP</strain>
    </source>
</reference>
<dbReference type="InterPro" id="IPR037136">
    <property type="entry name" value="RNA3'_phos_cyclase_dom_sf"/>
</dbReference>
<comment type="catalytic activity">
    <reaction evidence="4 5">
        <text>a 3'-end 3'-phospho-ribonucleotide-RNA + ATP = a 3'-end 2',3'-cyclophospho-ribonucleotide-RNA + AMP + diphosphate</text>
        <dbReference type="Rhea" id="RHEA:23976"/>
        <dbReference type="Rhea" id="RHEA-COMP:10463"/>
        <dbReference type="Rhea" id="RHEA-COMP:10464"/>
        <dbReference type="ChEBI" id="CHEBI:30616"/>
        <dbReference type="ChEBI" id="CHEBI:33019"/>
        <dbReference type="ChEBI" id="CHEBI:83062"/>
        <dbReference type="ChEBI" id="CHEBI:83064"/>
        <dbReference type="ChEBI" id="CHEBI:456215"/>
        <dbReference type="EC" id="6.5.1.4"/>
    </reaction>
</comment>
<dbReference type="SUPFAM" id="SSF52913">
    <property type="entry name" value="RNA 3'-terminal phosphate cyclase, RPTC, insert domain"/>
    <property type="match status" value="1"/>
</dbReference>
<keyword evidence="11" id="KW-1185">Reference proteome</keyword>
<comment type="similarity">
    <text evidence="1 5">Belongs to the RNA 3'-terminal cyclase family. Type 1 subfamily.</text>
</comment>
<dbReference type="HAMAP" id="MF_00200">
    <property type="entry name" value="RTC"/>
    <property type="match status" value="1"/>
</dbReference>
<dbReference type="NCBIfam" id="TIGR03399">
    <property type="entry name" value="RNA_3prim_cycl"/>
    <property type="match status" value="1"/>
</dbReference>
<dbReference type="GO" id="GO:0005737">
    <property type="term" value="C:cytoplasm"/>
    <property type="evidence" value="ECO:0007669"/>
    <property type="project" value="UniProtKB-SubCell"/>
</dbReference>
<dbReference type="Pfam" id="PF05189">
    <property type="entry name" value="RTC_insert"/>
    <property type="match status" value="1"/>
</dbReference>
<keyword evidence="5" id="KW-0067">ATP-binding</keyword>
<evidence type="ECO:0000256" key="6">
    <source>
        <dbReference type="NCBIfam" id="TIGR03399"/>
    </source>
</evidence>
<dbReference type="GO" id="GO:0006396">
    <property type="term" value="P:RNA processing"/>
    <property type="evidence" value="ECO:0007669"/>
    <property type="project" value="UniProtKB-UniRule"/>
</dbReference>
<dbReference type="InterPro" id="IPR017770">
    <property type="entry name" value="RNA3'_term_phos_cyc_type_1"/>
</dbReference>
<dbReference type="InterPro" id="IPR000228">
    <property type="entry name" value="RNA3'_term_phos_cyc"/>
</dbReference>
<comment type="caution">
    <text evidence="5">Lacks conserved residue(s) required for the propagation of feature annotation.</text>
</comment>
<evidence type="ECO:0000313" key="10">
    <source>
        <dbReference type="EMBL" id="QDV32241.1"/>
    </source>
</evidence>
<feature type="domain" description="RNA 3'-terminal phosphate cyclase" evidence="8">
    <location>
        <begin position="30"/>
        <end position="357"/>
    </location>
</feature>
<evidence type="ECO:0000256" key="3">
    <source>
        <dbReference type="ARBA" id="ARBA00022741"/>
    </source>
</evidence>
<comment type="function">
    <text evidence="5">Catalyzes the conversion of 3'-phosphate to a 2',3'-cyclic phosphodiester at the end of RNA. The mechanism of action of the enzyme occurs in 3 steps: (A) adenylation of the enzyme by ATP; (B) transfer of adenylate to an RNA-N3'P to produce RNA-N3'PP5'A; (C) and attack of the adjacent 2'-hydroxyl on the 3'-phosphorus in the diester linkage to produce the cyclic end product. The biological role of this enzyme is unknown but it is likely to function in some aspects of cellular RNA processing.</text>
</comment>
<keyword evidence="2 5" id="KW-0436">Ligase</keyword>
<dbReference type="InterPro" id="IPR036553">
    <property type="entry name" value="RPTC_insert"/>
</dbReference>
<evidence type="ECO:0000256" key="1">
    <source>
        <dbReference type="ARBA" id="ARBA00009206"/>
    </source>
</evidence>
<feature type="domain" description="RNA 3'-terminal phosphate cyclase insert" evidence="9">
    <location>
        <begin position="204"/>
        <end position="304"/>
    </location>
</feature>
<gene>
    <name evidence="5 10" type="primary">rtcA</name>
    <name evidence="10" type="ORF">ElP_00640</name>
</gene>
<dbReference type="Gene3D" id="3.30.360.20">
    <property type="entry name" value="RNA 3'-terminal phosphate cyclase, insert domain"/>
    <property type="match status" value="1"/>
</dbReference>
<dbReference type="PANTHER" id="PTHR11096">
    <property type="entry name" value="RNA 3' TERMINAL PHOSPHATE CYCLASE"/>
    <property type="match status" value="1"/>
</dbReference>
<feature type="active site" description="Tele-AMP-histidine intermediate" evidence="5">
    <location>
        <position position="341"/>
    </location>
</feature>
<evidence type="ECO:0000256" key="2">
    <source>
        <dbReference type="ARBA" id="ARBA00022598"/>
    </source>
</evidence>
<dbReference type="InterPro" id="IPR013792">
    <property type="entry name" value="RNA3'P_cycl/enolpyr_Trfase_a/b"/>
</dbReference>
<protein>
    <recommendedName>
        <fullName evidence="5 6">RNA 3'-terminal phosphate cyclase</fullName>
        <shortName evidence="5">RNA cyclase</shortName>
        <shortName evidence="5">RNA-3'-phosphate cyclase</shortName>
        <ecNumber evidence="5 6">6.5.1.4</ecNumber>
    </recommendedName>
</protein>
<dbReference type="EC" id="6.5.1.4" evidence="5 6"/>
<dbReference type="GO" id="GO:0005524">
    <property type="term" value="F:ATP binding"/>
    <property type="evidence" value="ECO:0007669"/>
    <property type="project" value="UniProtKB-KW"/>
</dbReference>